<feature type="transmembrane region" description="Helical" evidence="10">
    <location>
        <begin position="79"/>
        <end position="96"/>
    </location>
</feature>
<proteinExistence type="inferred from homology"/>
<evidence type="ECO:0000256" key="6">
    <source>
        <dbReference type="ARBA" id="ARBA00023139"/>
    </source>
</evidence>
<evidence type="ECO:0000313" key="14">
    <source>
        <dbReference type="Proteomes" id="UP000308768"/>
    </source>
</evidence>
<gene>
    <name evidence="13" type="ORF">B0A49_05278</name>
</gene>
<keyword evidence="6" id="KW-0564">Palmitate</keyword>
<reference evidence="13 14" key="1">
    <citation type="submission" date="2017-03" db="EMBL/GenBank/DDBJ databases">
        <title>Genomes of endolithic fungi from Antarctica.</title>
        <authorList>
            <person name="Coleine C."/>
            <person name="Masonjones S."/>
            <person name="Stajich J.E."/>
        </authorList>
    </citation>
    <scope>NUCLEOTIDE SEQUENCE [LARGE SCALE GENOMIC DNA]</scope>
    <source>
        <strain evidence="13 14">CCFEE 5187</strain>
    </source>
</reference>
<dbReference type="GO" id="GO:0006612">
    <property type="term" value="P:protein targeting to membrane"/>
    <property type="evidence" value="ECO:0007669"/>
    <property type="project" value="TreeGrafter"/>
</dbReference>
<dbReference type="Pfam" id="PF01529">
    <property type="entry name" value="DHHC"/>
    <property type="match status" value="1"/>
</dbReference>
<dbReference type="GO" id="GO:0019706">
    <property type="term" value="F:protein-cysteine S-palmitoyltransferase activity"/>
    <property type="evidence" value="ECO:0007669"/>
    <property type="project" value="UniProtKB-EC"/>
</dbReference>
<evidence type="ECO:0000313" key="13">
    <source>
        <dbReference type="EMBL" id="TKA71669.1"/>
    </source>
</evidence>
<dbReference type="GO" id="GO:0016020">
    <property type="term" value="C:membrane"/>
    <property type="evidence" value="ECO:0007669"/>
    <property type="project" value="UniProtKB-SubCell"/>
</dbReference>
<evidence type="ECO:0000256" key="7">
    <source>
        <dbReference type="ARBA" id="ARBA00023288"/>
    </source>
</evidence>
<accession>A0A4V6WL16</accession>
<dbReference type="OrthoDB" id="9909019at2759"/>
<dbReference type="PANTHER" id="PTHR22883">
    <property type="entry name" value="ZINC FINGER DHHC DOMAIN CONTAINING PROTEIN"/>
    <property type="match status" value="1"/>
</dbReference>
<dbReference type="PROSITE" id="PS50216">
    <property type="entry name" value="DHHC"/>
    <property type="match status" value="1"/>
</dbReference>
<evidence type="ECO:0000256" key="11">
    <source>
        <dbReference type="SAM" id="MobiDB-lite"/>
    </source>
</evidence>
<dbReference type="STRING" id="331657.A0A4V6WL16"/>
<keyword evidence="3 10" id="KW-0812">Transmembrane</keyword>
<dbReference type="EC" id="2.3.1.225" evidence="10"/>
<feature type="transmembrane region" description="Helical" evidence="10">
    <location>
        <begin position="205"/>
        <end position="231"/>
    </location>
</feature>
<evidence type="ECO:0000256" key="1">
    <source>
        <dbReference type="ARBA" id="ARBA00004141"/>
    </source>
</evidence>
<evidence type="ECO:0000256" key="3">
    <source>
        <dbReference type="ARBA" id="ARBA00022692"/>
    </source>
</evidence>
<comment type="domain">
    <text evidence="10">The DHHC domain is required for palmitoyltransferase activity.</text>
</comment>
<dbReference type="AlphaFoldDB" id="A0A4V6WL16"/>
<comment type="subcellular location">
    <subcellularLocation>
        <location evidence="1">Membrane</location>
        <topology evidence="1">Multi-pass membrane protein</topology>
    </subcellularLocation>
</comment>
<keyword evidence="2 10" id="KW-0808">Transferase</keyword>
<evidence type="ECO:0000256" key="8">
    <source>
        <dbReference type="ARBA" id="ARBA00023315"/>
    </source>
</evidence>
<dbReference type="InterPro" id="IPR001594">
    <property type="entry name" value="Palmitoyltrfase_DHHC"/>
</dbReference>
<keyword evidence="5 10" id="KW-0472">Membrane</keyword>
<evidence type="ECO:0000259" key="12">
    <source>
        <dbReference type="Pfam" id="PF01529"/>
    </source>
</evidence>
<organism evidence="13 14">
    <name type="scientific">Cryomyces minteri</name>
    <dbReference type="NCBI Taxonomy" id="331657"/>
    <lineage>
        <taxon>Eukaryota</taxon>
        <taxon>Fungi</taxon>
        <taxon>Dikarya</taxon>
        <taxon>Ascomycota</taxon>
        <taxon>Pezizomycotina</taxon>
        <taxon>Dothideomycetes</taxon>
        <taxon>Dothideomycetes incertae sedis</taxon>
        <taxon>Cryomyces</taxon>
    </lineage>
</organism>
<protein>
    <recommendedName>
        <fullName evidence="10">Palmitoyltransferase</fullName>
        <ecNumber evidence="10">2.3.1.225</ecNumber>
    </recommendedName>
</protein>
<comment type="catalytic activity">
    <reaction evidence="9 10">
        <text>L-cysteinyl-[protein] + hexadecanoyl-CoA = S-hexadecanoyl-L-cysteinyl-[protein] + CoA</text>
        <dbReference type="Rhea" id="RHEA:36683"/>
        <dbReference type="Rhea" id="RHEA-COMP:10131"/>
        <dbReference type="Rhea" id="RHEA-COMP:11032"/>
        <dbReference type="ChEBI" id="CHEBI:29950"/>
        <dbReference type="ChEBI" id="CHEBI:57287"/>
        <dbReference type="ChEBI" id="CHEBI:57379"/>
        <dbReference type="ChEBI" id="CHEBI:74151"/>
        <dbReference type="EC" id="2.3.1.225"/>
    </reaction>
</comment>
<dbReference type="PANTHER" id="PTHR22883:SF480">
    <property type="entry name" value="PALMITOYLTRANSFERASE SWF1"/>
    <property type="match status" value="1"/>
</dbReference>
<dbReference type="EMBL" id="NAJN01000550">
    <property type="protein sequence ID" value="TKA71669.1"/>
    <property type="molecule type" value="Genomic_DNA"/>
</dbReference>
<keyword evidence="14" id="KW-1185">Reference proteome</keyword>
<sequence>MAALRNLALAIFTIAFLTFVVLFGRLPALRNTPIAFLHRAIWHRLPNAGHRLDQRLTGGRLSNAFAGLGNYLMHKKHPLVLFFYLGLLTACTTLFLHETYPRLSTRQLVPLLVLVPLPYLFAYHCAYHPPTAYGSYITPSNHSARMRDYPYDHILFRPGQLCRTCGLVKPARSKHCSICNVCVAKCDHHCIWVNNCLGRSNYKHFLLMLLSTGVAEYYGAYLAFVLLRPYLHLPASPSPASVFSRDTASRFLAMIVSATEAGGLSIAGVGLLAFYTAPLPLGLLAYHVYLIWAGMTTNESAKWADWREDMHDGVVFKARRSVALAADQDGARVWARGTAYEGNRPRPPTQANMHSPLRPQP</sequence>
<dbReference type="Proteomes" id="UP000308768">
    <property type="component" value="Unassembled WGS sequence"/>
</dbReference>
<name>A0A4V6WL16_9PEZI</name>
<keyword evidence="4 10" id="KW-1133">Transmembrane helix</keyword>
<evidence type="ECO:0000256" key="5">
    <source>
        <dbReference type="ARBA" id="ARBA00023136"/>
    </source>
</evidence>
<feature type="transmembrane region" description="Helical" evidence="10">
    <location>
        <begin position="6"/>
        <end position="24"/>
    </location>
</feature>
<keyword evidence="8 10" id="KW-0012">Acyltransferase</keyword>
<dbReference type="GO" id="GO:0005794">
    <property type="term" value="C:Golgi apparatus"/>
    <property type="evidence" value="ECO:0007669"/>
    <property type="project" value="TreeGrafter"/>
</dbReference>
<dbReference type="GO" id="GO:0005783">
    <property type="term" value="C:endoplasmic reticulum"/>
    <property type="evidence" value="ECO:0007669"/>
    <property type="project" value="TreeGrafter"/>
</dbReference>
<comment type="similarity">
    <text evidence="10">Belongs to the DHHC palmitoyltransferase family.</text>
</comment>
<comment type="caution">
    <text evidence="13">The sequence shown here is derived from an EMBL/GenBank/DDBJ whole genome shotgun (WGS) entry which is preliminary data.</text>
</comment>
<feature type="region of interest" description="Disordered" evidence="11">
    <location>
        <begin position="339"/>
        <end position="361"/>
    </location>
</feature>
<feature type="domain" description="Palmitoyltransferase DHHC" evidence="12">
    <location>
        <begin position="159"/>
        <end position="303"/>
    </location>
</feature>
<evidence type="ECO:0000256" key="2">
    <source>
        <dbReference type="ARBA" id="ARBA00022679"/>
    </source>
</evidence>
<evidence type="ECO:0000256" key="10">
    <source>
        <dbReference type="RuleBase" id="RU079119"/>
    </source>
</evidence>
<dbReference type="InterPro" id="IPR039859">
    <property type="entry name" value="PFA4/ZDH16/20/ERF2-like"/>
</dbReference>
<evidence type="ECO:0000256" key="4">
    <source>
        <dbReference type="ARBA" id="ARBA00022989"/>
    </source>
</evidence>
<evidence type="ECO:0000256" key="9">
    <source>
        <dbReference type="ARBA" id="ARBA00048048"/>
    </source>
</evidence>
<keyword evidence="7" id="KW-0449">Lipoprotein</keyword>